<protein>
    <submittedName>
        <fullName evidence="5">Uncharacterized sulfatase</fullName>
    </submittedName>
</protein>
<feature type="region of interest" description="Disordered" evidence="2">
    <location>
        <begin position="455"/>
        <end position="482"/>
    </location>
</feature>
<organism evidence="5 6">
    <name type="scientific">Prosthecobacter debontii</name>
    <dbReference type="NCBI Taxonomy" id="48467"/>
    <lineage>
        <taxon>Bacteria</taxon>
        <taxon>Pseudomonadati</taxon>
        <taxon>Verrucomicrobiota</taxon>
        <taxon>Verrucomicrobiia</taxon>
        <taxon>Verrucomicrobiales</taxon>
        <taxon>Verrucomicrobiaceae</taxon>
        <taxon>Prosthecobacter</taxon>
    </lineage>
</organism>
<keyword evidence="6" id="KW-1185">Reference proteome</keyword>
<proteinExistence type="inferred from homology"/>
<dbReference type="InterPro" id="IPR050738">
    <property type="entry name" value="Sulfatase"/>
</dbReference>
<dbReference type="Pfam" id="PF00884">
    <property type="entry name" value="Sulfatase"/>
    <property type="match status" value="1"/>
</dbReference>
<dbReference type="InterPro" id="IPR017850">
    <property type="entry name" value="Alkaline_phosphatase_core_sf"/>
</dbReference>
<dbReference type="AlphaFoldDB" id="A0A1T4YMP9"/>
<feature type="signal peptide" evidence="3">
    <location>
        <begin position="1"/>
        <end position="19"/>
    </location>
</feature>
<dbReference type="STRING" id="48467.SAMN02745166_03767"/>
<evidence type="ECO:0000256" key="2">
    <source>
        <dbReference type="SAM" id="MobiDB-lite"/>
    </source>
</evidence>
<dbReference type="SUPFAM" id="SSF53649">
    <property type="entry name" value="Alkaline phosphatase-like"/>
    <property type="match status" value="1"/>
</dbReference>
<dbReference type="RefSeq" id="WP_078814926.1">
    <property type="nucleotide sequence ID" value="NZ_FUYE01000014.1"/>
</dbReference>
<accession>A0A1T4YMP9</accession>
<dbReference type="InterPro" id="IPR000917">
    <property type="entry name" value="Sulfatase_N"/>
</dbReference>
<dbReference type="PANTHER" id="PTHR42693:SF33">
    <property type="entry name" value="ARYLSULFATASE"/>
    <property type="match status" value="1"/>
</dbReference>
<dbReference type="OrthoDB" id="9803751at2"/>
<feature type="chain" id="PRO_5013046667" evidence="3">
    <location>
        <begin position="20"/>
        <end position="482"/>
    </location>
</feature>
<gene>
    <name evidence="5" type="ORF">SAMN02745166_03767</name>
</gene>
<feature type="domain" description="Sulfatase N-terminal" evidence="4">
    <location>
        <begin position="24"/>
        <end position="351"/>
    </location>
</feature>
<reference evidence="6" key="1">
    <citation type="submission" date="2017-02" db="EMBL/GenBank/DDBJ databases">
        <authorList>
            <person name="Varghese N."/>
            <person name="Submissions S."/>
        </authorList>
    </citation>
    <scope>NUCLEOTIDE SEQUENCE [LARGE SCALE GENOMIC DNA]</scope>
    <source>
        <strain evidence="6">ATCC 700200</strain>
    </source>
</reference>
<name>A0A1T4YMP9_9BACT</name>
<evidence type="ECO:0000313" key="6">
    <source>
        <dbReference type="Proteomes" id="UP000190774"/>
    </source>
</evidence>
<sequence>MKPFSLWVLLLLSCMPLLAQEHKPNIVMLFIDDMGWGDFSCFGNADAQTPNVDRMAAEGIRFSQFYVNAPICSPSRCALTTGQYPQRWRVTSFLNNRADNERRGVTQWLDLSAPTLARLLQQNGYATGHFGKWHLGGQRDVNEAPPITAYGFDQSLTNFEGMGPKLLPLTLKPGDKEPGKIWEDAESLGEPVTWMLRSKITSGFIDAALPFMDQAQANGKPFYINLWPDDVHSPYWPPVDQWADGKRGLYLSVLKEMDRQFGRLFDHIRNSPTLRENTLVLICSDNGPEPGAGSAGPFRGAKTRLFEGGIRSPLIVWAPGLIKADQVGSHNESSVFAAFDLVPSLLKLAGIAVPQSITFDGEDISPALLGEKNVSRSAVLCWRRPPDRKSWPSMSLPDQPDLAIRDGNWKLLCSYQGQNPQLYDLVKDRGETTNLAANHPEIVEKLVKAVTAWHQSMPPDNGPQLAREPMPPKGMRKKKKAL</sequence>
<dbReference type="PANTHER" id="PTHR42693">
    <property type="entry name" value="ARYLSULFATASE FAMILY MEMBER"/>
    <property type="match status" value="1"/>
</dbReference>
<keyword evidence="3" id="KW-0732">Signal</keyword>
<evidence type="ECO:0000256" key="1">
    <source>
        <dbReference type="ARBA" id="ARBA00008779"/>
    </source>
</evidence>
<evidence type="ECO:0000313" key="5">
    <source>
        <dbReference type="EMBL" id="SKB03107.1"/>
    </source>
</evidence>
<dbReference type="Gene3D" id="3.30.1120.10">
    <property type="match status" value="1"/>
</dbReference>
<comment type="similarity">
    <text evidence="1">Belongs to the sulfatase family.</text>
</comment>
<dbReference type="Gene3D" id="3.40.720.10">
    <property type="entry name" value="Alkaline Phosphatase, subunit A"/>
    <property type="match status" value="1"/>
</dbReference>
<evidence type="ECO:0000259" key="4">
    <source>
        <dbReference type="Pfam" id="PF00884"/>
    </source>
</evidence>
<dbReference type="EMBL" id="FUYE01000014">
    <property type="protein sequence ID" value="SKB03107.1"/>
    <property type="molecule type" value="Genomic_DNA"/>
</dbReference>
<evidence type="ECO:0000256" key="3">
    <source>
        <dbReference type="SAM" id="SignalP"/>
    </source>
</evidence>
<dbReference type="Proteomes" id="UP000190774">
    <property type="component" value="Unassembled WGS sequence"/>
</dbReference>
<dbReference type="GO" id="GO:0004065">
    <property type="term" value="F:arylsulfatase activity"/>
    <property type="evidence" value="ECO:0007669"/>
    <property type="project" value="TreeGrafter"/>
</dbReference>